<dbReference type="AlphaFoldDB" id="A0A662ZJE8"/>
<accession>A0A662ZJE8</accession>
<evidence type="ECO:0000256" key="3">
    <source>
        <dbReference type="SAM" id="Phobius"/>
    </source>
</evidence>
<keyword evidence="5" id="KW-1185">Reference proteome</keyword>
<dbReference type="PANTHER" id="PTHR45586:SF1">
    <property type="entry name" value="LIPOPOLYSACCHARIDE ASSEMBLY PROTEIN B"/>
    <property type="match status" value="1"/>
</dbReference>
<dbReference type="Pfam" id="PF14559">
    <property type="entry name" value="TPR_19"/>
    <property type="match status" value="1"/>
</dbReference>
<proteinExistence type="predicted"/>
<evidence type="ECO:0000256" key="1">
    <source>
        <dbReference type="ARBA" id="ARBA00022737"/>
    </source>
</evidence>
<protein>
    <submittedName>
        <fullName evidence="4">Tetratricopeptide repeat-containing protein</fullName>
    </submittedName>
</protein>
<dbReference type="Proteomes" id="UP000243745">
    <property type="component" value="Unassembled WGS sequence"/>
</dbReference>
<dbReference type="EMBL" id="FOXF01000049">
    <property type="protein sequence ID" value="SFP65464.1"/>
    <property type="molecule type" value="Genomic_DNA"/>
</dbReference>
<dbReference type="SMART" id="SM00028">
    <property type="entry name" value="TPR"/>
    <property type="match status" value="3"/>
</dbReference>
<keyword evidence="3" id="KW-1133">Transmembrane helix</keyword>
<reference evidence="4 5" key="1">
    <citation type="submission" date="2016-10" db="EMBL/GenBank/DDBJ databases">
        <authorList>
            <person name="Varghese N."/>
            <person name="Submissions S."/>
        </authorList>
    </citation>
    <scope>NUCLEOTIDE SEQUENCE [LARGE SCALE GENOMIC DNA]</scope>
    <source>
        <strain evidence="4 5">DSM 1361</strain>
    </source>
</reference>
<organism evidence="4 5">
    <name type="scientific">Ruminobacter amylophilus</name>
    <dbReference type="NCBI Taxonomy" id="867"/>
    <lineage>
        <taxon>Bacteria</taxon>
        <taxon>Pseudomonadati</taxon>
        <taxon>Pseudomonadota</taxon>
        <taxon>Gammaproteobacteria</taxon>
        <taxon>Aeromonadales</taxon>
        <taxon>Succinivibrionaceae</taxon>
        <taxon>Ruminobacter</taxon>
    </lineage>
</organism>
<sequence>MSVINKALKELNKRNSGDEYGKYVPPEKAGMSFNKLALASLVIIGVAVLAGSGYYAYKIGEKNNLSKTKPTATLSKEVESSSEKTASVAEVSTDPNLNNVQITNERNTVSQNENEVTDTQNNVIASVETGITAVNTESVNSEHALDQDVPVLDVHQKTERNLIRNRPENHEVAQSQVKTVEKQEIHKVVKTDSQSAKESKKNNVVEDYVYDADNYVIEEEPNVVVVEKPVSRKASSLKVAKSQLTPNEQKEIYRTQALNSLGKGDSRRAIDAYRNILAVDPKDIEAREKLASLYFGQDNYVDAIRVLDGGIAQTPYHYDYRLFLARIYKSRGDDAKALKVLETVTPPVAGNIDYYATMASIARESGNFPVAAKAYRALASTNSPDGKWYLGLGIAEEKQGKHKQALEAYKKASSLYLSQSSRKFVEGRIKFLETLR</sequence>
<keyword evidence="3" id="KW-0812">Transmembrane</keyword>
<name>A0A662ZJE8_9GAMM</name>
<dbReference type="Gene3D" id="1.25.40.10">
    <property type="entry name" value="Tetratricopeptide repeat domain"/>
    <property type="match status" value="2"/>
</dbReference>
<evidence type="ECO:0000313" key="5">
    <source>
        <dbReference type="Proteomes" id="UP000243745"/>
    </source>
</evidence>
<evidence type="ECO:0000256" key="2">
    <source>
        <dbReference type="ARBA" id="ARBA00022803"/>
    </source>
</evidence>
<keyword evidence="2" id="KW-0802">TPR repeat</keyword>
<dbReference type="InterPro" id="IPR011990">
    <property type="entry name" value="TPR-like_helical_dom_sf"/>
</dbReference>
<dbReference type="SUPFAM" id="SSF48452">
    <property type="entry name" value="TPR-like"/>
    <property type="match status" value="1"/>
</dbReference>
<dbReference type="RefSeq" id="WP_093143284.1">
    <property type="nucleotide sequence ID" value="NZ_FOXF01000049.1"/>
</dbReference>
<keyword evidence="3" id="KW-0472">Membrane</keyword>
<dbReference type="PANTHER" id="PTHR45586">
    <property type="entry name" value="TPR REPEAT-CONTAINING PROTEIN PA4667"/>
    <property type="match status" value="1"/>
</dbReference>
<gene>
    <name evidence="4" type="ORF">SAMN02910344_01981</name>
</gene>
<dbReference type="InterPro" id="IPR051012">
    <property type="entry name" value="CellSynth/LPSAsmb/PSIAsmb"/>
</dbReference>
<dbReference type="InterPro" id="IPR019734">
    <property type="entry name" value="TPR_rpt"/>
</dbReference>
<dbReference type="Pfam" id="PF13432">
    <property type="entry name" value="TPR_16"/>
    <property type="match status" value="1"/>
</dbReference>
<keyword evidence="1" id="KW-0677">Repeat</keyword>
<feature type="transmembrane region" description="Helical" evidence="3">
    <location>
        <begin position="36"/>
        <end position="57"/>
    </location>
</feature>
<evidence type="ECO:0000313" key="4">
    <source>
        <dbReference type="EMBL" id="SFP65464.1"/>
    </source>
</evidence>
<dbReference type="OrthoDB" id="5406098at2"/>